<keyword evidence="4 13" id="KW-0235">DNA replication</keyword>
<feature type="binding site" evidence="13">
    <location>
        <position position="208"/>
    </location>
    <ligand>
        <name>Zn(2+)</name>
        <dbReference type="ChEBI" id="CHEBI:29105"/>
        <label>1</label>
    </ligand>
</feature>
<keyword evidence="10 13" id="KW-0143">Chaperone</keyword>
<dbReference type="CDD" id="cd06257">
    <property type="entry name" value="DnaJ"/>
    <property type="match status" value="1"/>
</dbReference>
<dbReference type="NCBIfam" id="TIGR02349">
    <property type="entry name" value="DnaJ_bact"/>
    <property type="match status" value="1"/>
</dbReference>
<keyword evidence="9 13" id="KW-0346">Stress response</keyword>
<evidence type="ECO:0000256" key="10">
    <source>
        <dbReference type="ARBA" id="ARBA00023186"/>
    </source>
</evidence>
<dbReference type="CDD" id="cd10747">
    <property type="entry name" value="DnaJ_C"/>
    <property type="match status" value="1"/>
</dbReference>
<feature type="binding site" evidence="13">
    <location>
        <position position="197"/>
    </location>
    <ligand>
        <name>Zn(2+)</name>
        <dbReference type="ChEBI" id="CHEBI:29105"/>
        <label>2</label>
    </ligand>
</feature>
<evidence type="ECO:0000256" key="6">
    <source>
        <dbReference type="ARBA" id="ARBA00022737"/>
    </source>
</evidence>
<evidence type="ECO:0000256" key="1">
    <source>
        <dbReference type="ARBA" id="ARBA00004496"/>
    </source>
</evidence>
<dbReference type="GO" id="GO:0008270">
    <property type="term" value="F:zinc ion binding"/>
    <property type="evidence" value="ECO:0007669"/>
    <property type="project" value="UniProtKB-UniRule"/>
</dbReference>
<dbReference type="GO" id="GO:0042026">
    <property type="term" value="P:protein refolding"/>
    <property type="evidence" value="ECO:0007669"/>
    <property type="project" value="TreeGrafter"/>
</dbReference>
<dbReference type="AlphaFoldDB" id="A0A5D8QBG5"/>
<comment type="caution">
    <text evidence="17">The sequence shown here is derived from an EMBL/GenBank/DDBJ whole genome shotgun (WGS) entry which is preliminary data.</text>
</comment>
<comment type="subcellular location">
    <subcellularLocation>
        <location evidence="1 13">Cytoplasm</location>
    </subcellularLocation>
</comment>
<keyword evidence="18" id="KW-1185">Reference proteome</keyword>
<evidence type="ECO:0000256" key="9">
    <source>
        <dbReference type="ARBA" id="ARBA00023016"/>
    </source>
</evidence>
<dbReference type="Pfam" id="PF00684">
    <property type="entry name" value="DnaJ_CXXCXGXG"/>
    <property type="match status" value="1"/>
</dbReference>
<dbReference type="FunFam" id="2.10.230.10:FF:000002">
    <property type="entry name" value="Molecular chaperone DnaJ"/>
    <property type="match status" value="1"/>
</dbReference>
<evidence type="ECO:0000256" key="2">
    <source>
        <dbReference type="ARBA" id="ARBA00011738"/>
    </source>
</evidence>
<dbReference type="Pfam" id="PF00226">
    <property type="entry name" value="DnaJ"/>
    <property type="match status" value="1"/>
</dbReference>
<dbReference type="Proteomes" id="UP000322976">
    <property type="component" value="Unassembled WGS sequence"/>
</dbReference>
<comment type="similarity">
    <text evidence="11 13">Belongs to the DnaJ family.</text>
</comment>
<dbReference type="FunFam" id="1.10.287.110:FF:000031">
    <property type="entry name" value="Molecular chaperone DnaJ"/>
    <property type="match status" value="1"/>
</dbReference>
<dbReference type="PROSITE" id="PS00636">
    <property type="entry name" value="DNAJ_1"/>
    <property type="match status" value="1"/>
</dbReference>
<dbReference type="GO" id="GO:0006260">
    <property type="term" value="P:DNA replication"/>
    <property type="evidence" value="ECO:0007669"/>
    <property type="project" value="UniProtKB-KW"/>
</dbReference>
<dbReference type="Pfam" id="PF01556">
    <property type="entry name" value="DnaJ_C"/>
    <property type="match status" value="1"/>
</dbReference>
<comment type="domain">
    <text evidence="13">The J domain is necessary and sufficient to stimulate DnaK ATPase activity. Zinc center 1 plays an important role in the autonomous, DnaK-independent chaperone activity of DnaJ. Zinc center 2 is essential for interaction with DnaK and for DnaJ activity.</text>
</comment>
<dbReference type="PANTHER" id="PTHR43096">
    <property type="entry name" value="DNAJ HOMOLOG 1, MITOCHONDRIAL-RELATED"/>
    <property type="match status" value="1"/>
</dbReference>
<comment type="subunit">
    <text evidence="2 13">Homodimer.</text>
</comment>
<comment type="function">
    <text evidence="13">Participates actively in the response to hyperosmotic and heat shock by preventing the aggregation of stress-denatured proteins and by disaggregating proteins, also in an autonomous, DnaK-independent fashion. Unfolded proteins bind initially to DnaJ; upon interaction with the DnaJ-bound protein, DnaK hydrolyzes its bound ATP, resulting in the formation of a stable complex. GrpE releases ADP from DnaK; ATP binding to DnaK triggers the release of the substrate protein, thus completing the reaction cycle. Several rounds of ATP-dependent interactions between DnaJ, DnaK and GrpE are required for fully efficient folding. Also involved, together with DnaK and GrpE, in the DNA replication of plasmids through activation of initiation proteins.</text>
</comment>
<keyword evidence="6 13" id="KW-0677">Repeat</keyword>
<feature type="binding site" evidence="13">
    <location>
        <position position="154"/>
    </location>
    <ligand>
        <name>Zn(2+)</name>
        <dbReference type="ChEBI" id="CHEBI:29105"/>
        <label>1</label>
    </ligand>
</feature>
<feature type="binding site" evidence="13">
    <location>
        <position position="168"/>
    </location>
    <ligand>
        <name>Zn(2+)</name>
        <dbReference type="ChEBI" id="CHEBI:29105"/>
        <label>2</label>
    </ligand>
</feature>
<dbReference type="GO" id="GO:0005737">
    <property type="term" value="C:cytoplasm"/>
    <property type="evidence" value="ECO:0007669"/>
    <property type="project" value="UniProtKB-SubCell"/>
</dbReference>
<proteinExistence type="inferred from homology"/>
<dbReference type="GO" id="GO:0009408">
    <property type="term" value="P:response to heat"/>
    <property type="evidence" value="ECO:0007669"/>
    <property type="project" value="InterPro"/>
</dbReference>
<protein>
    <recommendedName>
        <fullName evidence="12 13">Chaperone protein DnaJ</fullName>
    </recommendedName>
</protein>
<dbReference type="Gene3D" id="1.10.287.110">
    <property type="entry name" value="DnaJ domain"/>
    <property type="match status" value="1"/>
</dbReference>
<dbReference type="SUPFAM" id="SSF49493">
    <property type="entry name" value="HSP40/DnaJ peptide-binding domain"/>
    <property type="match status" value="2"/>
</dbReference>
<dbReference type="PRINTS" id="PR00625">
    <property type="entry name" value="JDOMAIN"/>
</dbReference>
<feature type="zinc finger region" description="CR-type" evidence="14">
    <location>
        <begin position="138"/>
        <end position="220"/>
    </location>
</feature>
<evidence type="ECO:0000256" key="4">
    <source>
        <dbReference type="ARBA" id="ARBA00022705"/>
    </source>
</evidence>
<evidence type="ECO:0000313" key="17">
    <source>
        <dbReference type="EMBL" id="TZE81842.1"/>
    </source>
</evidence>
<dbReference type="InterPro" id="IPR008971">
    <property type="entry name" value="HSP40/DnaJ_pept-bd"/>
</dbReference>
<feature type="binding site" evidence="13">
    <location>
        <position position="151"/>
    </location>
    <ligand>
        <name>Zn(2+)</name>
        <dbReference type="ChEBI" id="CHEBI:29105"/>
        <label>1</label>
    </ligand>
</feature>
<dbReference type="InterPro" id="IPR036410">
    <property type="entry name" value="HSP_DnaJ_Cys-rich_dom_sf"/>
</dbReference>
<evidence type="ECO:0000256" key="8">
    <source>
        <dbReference type="ARBA" id="ARBA00022833"/>
    </source>
</evidence>
<feature type="binding site" evidence="13">
    <location>
        <position position="194"/>
    </location>
    <ligand>
        <name>Zn(2+)</name>
        <dbReference type="ChEBI" id="CHEBI:29105"/>
        <label>2</label>
    </ligand>
</feature>
<dbReference type="InterPro" id="IPR002939">
    <property type="entry name" value="DnaJ_C"/>
</dbReference>
<evidence type="ECO:0000313" key="18">
    <source>
        <dbReference type="Proteomes" id="UP000322976"/>
    </source>
</evidence>
<dbReference type="RefSeq" id="WP_149545368.1">
    <property type="nucleotide sequence ID" value="NZ_VTPS01000010.1"/>
</dbReference>
<dbReference type="GO" id="GO:0051082">
    <property type="term" value="F:unfolded protein binding"/>
    <property type="evidence" value="ECO:0007669"/>
    <property type="project" value="UniProtKB-UniRule"/>
</dbReference>
<dbReference type="PROSITE" id="PS51188">
    <property type="entry name" value="ZF_CR"/>
    <property type="match status" value="1"/>
</dbReference>
<keyword evidence="7 13" id="KW-0863">Zinc-finger</keyword>
<evidence type="ECO:0000259" key="16">
    <source>
        <dbReference type="PROSITE" id="PS51188"/>
    </source>
</evidence>
<feature type="binding site" evidence="13">
    <location>
        <position position="211"/>
    </location>
    <ligand>
        <name>Zn(2+)</name>
        <dbReference type="ChEBI" id="CHEBI:29105"/>
        <label>1</label>
    </ligand>
</feature>
<dbReference type="EMBL" id="VTPS01000010">
    <property type="protein sequence ID" value="TZE81842.1"/>
    <property type="molecule type" value="Genomic_DNA"/>
</dbReference>
<feature type="binding site" evidence="13">
    <location>
        <position position="171"/>
    </location>
    <ligand>
        <name>Zn(2+)</name>
        <dbReference type="ChEBI" id="CHEBI:29105"/>
        <label>2</label>
    </ligand>
</feature>
<accession>A0A5D8QBG5</accession>
<dbReference type="InterPro" id="IPR001305">
    <property type="entry name" value="HSP_DnaJ_Cys-rich_dom"/>
</dbReference>
<reference evidence="17 18" key="1">
    <citation type="submission" date="2019-08" db="EMBL/GenBank/DDBJ databases">
        <title>Calorimonas adulescens gen. nov., sp. nov., an anaerobic thermophilic bacterium from Sakhalin hot spring.</title>
        <authorList>
            <person name="Khomyakova M.A."/>
            <person name="Merkel A.Y."/>
            <person name="Novikov A."/>
            <person name="Bonch-Osmolovskaya E.A."/>
            <person name="Slobodkin A.I."/>
        </authorList>
    </citation>
    <scope>NUCLEOTIDE SEQUENCE [LARGE SCALE GENOMIC DNA]</scope>
    <source>
        <strain evidence="17 18">A05MB</strain>
    </source>
</reference>
<dbReference type="SUPFAM" id="SSF46565">
    <property type="entry name" value="Chaperone J-domain"/>
    <property type="match status" value="1"/>
</dbReference>
<evidence type="ECO:0000256" key="12">
    <source>
        <dbReference type="ARBA" id="ARBA00067609"/>
    </source>
</evidence>
<comment type="cofactor">
    <cofactor evidence="13">
        <name>Zn(2+)</name>
        <dbReference type="ChEBI" id="CHEBI:29105"/>
    </cofactor>
    <text evidence="13">Binds 2 Zn(2+) ions per monomer.</text>
</comment>
<dbReference type="SMART" id="SM00271">
    <property type="entry name" value="DnaJ"/>
    <property type="match status" value="1"/>
</dbReference>
<dbReference type="GO" id="GO:0005524">
    <property type="term" value="F:ATP binding"/>
    <property type="evidence" value="ECO:0007669"/>
    <property type="project" value="InterPro"/>
</dbReference>
<dbReference type="Gene3D" id="2.60.260.20">
    <property type="entry name" value="Urease metallochaperone UreE, N-terminal domain"/>
    <property type="match status" value="2"/>
</dbReference>
<dbReference type="InterPro" id="IPR036869">
    <property type="entry name" value="J_dom_sf"/>
</dbReference>
<evidence type="ECO:0000256" key="3">
    <source>
        <dbReference type="ARBA" id="ARBA00022490"/>
    </source>
</evidence>
<feature type="domain" description="J" evidence="15">
    <location>
        <begin position="5"/>
        <end position="70"/>
    </location>
</feature>
<gene>
    <name evidence="13 17" type="primary">dnaJ</name>
    <name evidence="17" type="ORF">FWJ32_07640</name>
</gene>
<evidence type="ECO:0000256" key="7">
    <source>
        <dbReference type="ARBA" id="ARBA00022771"/>
    </source>
</evidence>
<dbReference type="GO" id="GO:0031072">
    <property type="term" value="F:heat shock protein binding"/>
    <property type="evidence" value="ECO:0007669"/>
    <property type="project" value="InterPro"/>
</dbReference>
<name>A0A5D8QBG5_9THEO</name>
<dbReference type="SUPFAM" id="SSF57938">
    <property type="entry name" value="DnaJ/Hsp40 cysteine-rich domain"/>
    <property type="match status" value="1"/>
</dbReference>
<evidence type="ECO:0000256" key="11">
    <source>
        <dbReference type="ARBA" id="ARBA00061004"/>
    </source>
</evidence>
<organism evidence="17 18">
    <name type="scientific">Calorimonas adulescens</name>
    <dbReference type="NCBI Taxonomy" id="2606906"/>
    <lineage>
        <taxon>Bacteria</taxon>
        <taxon>Bacillati</taxon>
        <taxon>Bacillota</taxon>
        <taxon>Clostridia</taxon>
        <taxon>Thermoanaerobacterales</taxon>
        <taxon>Thermoanaerobacteraceae</taxon>
        <taxon>Calorimonas</taxon>
    </lineage>
</organism>
<dbReference type="InterPro" id="IPR012724">
    <property type="entry name" value="DnaJ"/>
</dbReference>
<comment type="caution">
    <text evidence="13">Lacks conserved residue(s) required for the propagation of feature annotation.</text>
</comment>
<dbReference type="CDD" id="cd10719">
    <property type="entry name" value="DnaJ_zf"/>
    <property type="match status" value="1"/>
</dbReference>
<dbReference type="InterPro" id="IPR018253">
    <property type="entry name" value="DnaJ_domain_CS"/>
</dbReference>
<dbReference type="PROSITE" id="PS50076">
    <property type="entry name" value="DNAJ_2"/>
    <property type="match status" value="1"/>
</dbReference>
<dbReference type="NCBIfam" id="NF008035">
    <property type="entry name" value="PRK10767.1"/>
    <property type="match status" value="1"/>
</dbReference>
<dbReference type="PANTHER" id="PTHR43096:SF48">
    <property type="entry name" value="CHAPERONE PROTEIN DNAJ"/>
    <property type="match status" value="1"/>
</dbReference>
<evidence type="ECO:0000259" key="15">
    <source>
        <dbReference type="PROSITE" id="PS50076"/>
    </source>
</evidence>
<evidence type="ECO:0000256" key="13">
    <source>
        <dbReference type="HAMAP-Rule" id="MF_01152"/>
    </source>
</evidence>
<keyword evidence="8 13" id="KW-0862">Zinc</keyword>
<dbReference type="Gene3D" id="2.10.230.10">
    <property type="entry name" value="Heat shock protein DnaJ, cysteine-rich domain"/>
    <property type="match status" value="1"/>
</dbReference>
<evidence type="ECO:0000256" key="14">
    <source>
        <dbReference type="PROSITE-ProRule" id="PRU00546"/>
    </source>
</evidence>
<keyword evidence="3 13" id="KW-0963">Cytoplasm</keyword>
<dbReference type="HAMAP" id="MF_01152">
    <property type="entry name" value="DnaJ"/>
    <property type="match status" value="1"/>
</dbReference>
<feature type="domain" description="CR-type" evidence="16">
    <location>
        <begin position="138"/>
        <end position="220"/>
    </location>
</feature>
<dbReference type="FunFam" id="2.60.260.20:FF:000004">
    <property type="entry name" value="Molecular chaperone DnaJ"/>
    <property type="match status" value="1"/>
</dbReference>
<evidence type="ECO:0000256" key="5">
    <source>
        <dbReference type="ARBA" id="ARBA00022723"/>
    </source>
</evidence>
<sequence>MAEKDYYEILGISRDATEDDIKRAYRNLAKKYHPDLHPGDKEAEQRFKEINEAYEVLSNPEKKAQYDRFGSSAFNGQGFNSDDFGGFDFRGFGGNPFNDIFDMFFGEDFMGRRRETGPVRGRDIREELVLTFEEAAFGTEKTFELTRWETCSVCHGTKTKQGSSPQTCPQCGGSGQIRNVRQTPLGSMTTITTCPRCHGEGKIITDPCPECKGTGKVKRTRRVTVKVPAGVDTGHVMTLRGEGEPGEKGGPPGDLFLNITVKPHPIFKRNGFDIYVNLKVSMFKAALGGEVEIPTLDGKIKYNLPEGTQPGDQIRLKGKGVNKLRGYGRGDEIVTIEVTIPKLTEKQKQLLREIENGSIKTEKNEDKSFFKKMKDTFGGL</sequence>
<keyword evidence="5 13" id="KW-0479">Metal-binding</keyword>
<dbReference type="InterPro" id="IPR001623">
    <property type="entry name" value="DnaJ_domain"/>
</dbReference>